<dbReference type="EMBL" id="JABSTR010000009">
    <property type="protein sequence ID" value="KAH9378559.1"/>
    <property type="molecule type" value="Genomic_DNA"/>
</dbReference>
<dbReference type="SUPFAM" id="SSF56219">
    <property type="entry name" value="DNase I-like"/>
    <property type="match status" value="1"/>
</dbReference>
<comment type="caution">
    <text evidence="1">The sequence shown here is derived from an EMBL/GenBank/DDBJ whole genome shotgun (WGS) entry which is preliminary data.</text>
</comment>
<keyword evidence="2" id="KW-1185">Reference proteome</keyword>
<dbReference type="Proteomes" id="UP000821853">
    <property type="component" value="Unassembled WGS sequence"/>
</dbReference>
<name>A0A9J6GVW2_HAELO</name>
<proteinExistence type="predicted"/>
<dbReference type="VEuPathDB" id="VectorBase:HLOH_063785"/>
<reference evidence="1 2" key="1">
    <citation type="journal article" date="2020" name="Cell">
        <title>Large-Scale Comparative Analyses of Tick Genomes Elucidate Their Genetic Diversity and Vector Capacities.</title>
        <authorList>
            <consortium name="Tick Genome and Microbiome Consortium (TIGMIC)"/>
            <person name="Jia N."/>
            <person name="Wang J."/>
            <person name="Shi W."/>
            <person name="Du L."/>
            <person name="Sun Y."/>
            <person name="Zhan W."/>
            <person name="Jiang J.F."/>
            <person name="Wang Q."/>
            <person name="Zhang B."/>
            <person name="Ji P."/>
            <person name="Bell-Sakyi L."/>
            <person name="Cui X.M."/>
            <person name="Yuan T.T."/>
            <person name="Jiang B.G."/>
            <person name="Yang W.F."/>
            <person name="Lam T.T."/>
            <person name="Chang Q.C."/>
            <person name="Ding S.J."/>
            <person name="Wang X.J."/>
            <person name="Zhu J.G."/>
            <person name="Ruan X.D."/>
            <person name="Zhao L."/>
            <person name="Wei J.T."/>
            <person name="Ye R.Z."/>
            <person name="Que T.C."/>
            <person name="Du C.H."/>
            <person name="Zhou Y.H."/>
            <person name="Cheng J.X."/>
            <person name="Dai P.F."/>
            <person name="Guo W.B."/>
            <person name="Han X.H."/>
            <person name="Huang E.J."/>
            <person name="Li L.F."/>
            <person name="Wei W."/>
            <person name="Gao Y.C."/>
            <person name="Liu J.Z."/>
            <person name="Shao H.Z."/>
            <person name="Wang X."/>
            <person name="Wang C.C."/>
            <person name="Yang T.C."/>
            <person name="Huo Q.B."/>
            <person name="Li W."/>
            <person name="Chen H.Y."/>
            <person name="Chen S.E."/>
            <person name="Zhou L.G."/>
            <person name="Ni X.B."/>
            <person name="Tian J.H."/>
            <person name="Sheng Y."/>
            <person name="Liu T."/>
            <person name="Pan Y.S."/>
            <person name="Xia L.Y."/>
            <person name="Li J."/>
            <person name="Zhao F."/>
            <person name="Cao W.C."/>
        </authorList>
    </citation>
    <scope>NUCLEOTIDE SEQUENCE [LARGE SCALE GENOMIC DNA]</scope>
    <source>
        <strain evidence="1">HaeL-2018</strain>
    </source>
</reference>
<evidence type="ECO:0000313" key="2">
    <source>
        <dbReference type="Proteomes" id="UP000821853"/>
    </source>
</evidence>
<dbReference type="Gene3D" id="3.60.10.10">
    <property type="entry name" value="Endonuclease/exonuclease/phosphatase"/>
    <property type="match status" value="1"/>
</dbReference>
<sequence length="111" mass="12854">MKETTTLSGYKSHSTMEGRGVYTLVKKGIPFGEHDYKSTKISHTIVELIPTKNRKYSIFIMNIYSNPSYRQQRLKALLHRACKTTDRHRLLIAGDSNAAYMAWGYNHSYKH</sequence>
<dbReference type="AlphaFoldDB" id="A0A9J6GVW2"/>
<gene>
    <name evidence="1" type="ORF">HPB48_016040</name>
</gene>
<dbReference type="InterPro" id="IPR036691">
    <property type="entry name" value="Endo/exonu/phosph_ase_sf"/>
</dbReference>
<protein>
    <recommendedName>
        <fullName evidence="3">Endonuclease/exonuclease/phosphatase domain-containing protein</fullName>
    </recommendedName>
</protein>
<evidence type="ECO:0008006" key="3">
    <source>
        <dbReference type="Google" id="ProtNLM"/>
    </source>
</evidence>
<organism evidence="1 2">
    <name type="scientific">Haemaphysalis longicornis</name>
    <name type="common">Bush tick</name>
    <dbReference type="NCBI Taxonomy" id="44386"/>
    <lineage>
        <taxon>Eukaryota</taxon>
        <taxon>Metazoa</taxon>
        <taxon>Ecdysozoa</taxon>
        <taxon>Arthropoda</taxon>
        <taxon>Chelicerata</taxon>
        <taxon>Arachnida</taxon>
        <taxon>Acari</taxon>
        <taxon>Parasitiformes</taxon>
        <taxon>Ixodida</taxon>
        <taxon>Ixodoidea</taxon>
        <taxon>Ixodidae</taxon>
        <taxon>Haemaphysalinae</taxon>
        <taxon>Haemaphysalis</taxon>
    </lineage>
</organism>
<evidence type="ECO:0000313" key="1">
    <source>
        <dbReference type="EMBL" id="KAH9378559.1"/>
    </source>
</evidence>
<accession>A0A9J6GVW2</accession>